<dbReference type="Proteomes" id="UP000326354">
    <property type="component" value="Chromosome"/>
</dbReference>
<evidence type="ECO:0000313" key="1">
    <source>
        <dbReference type="EMBL" id="BBM81700.1"/>
    </source>
</evidence>
<proteinExistence type="predicted"/>
<dbReference type="EMBL" id="AP019860">
    <property type="protein sequence ID" value="BBM81700.1"/>
    <property type="molecule type" value="Genomic_DNA"/>
</dbReference>
<dbReference type="RefSeq" id="WP_151965972.1">
    <property type="nucleotide sequence ID" value="NZ_AP019860.1"/>
</dbReference>
<keyword evidence="2" id="KW-1185">Reference proteome</keyword>
<dbReference type="KEGG" id="uam:UABAM_00039"/>
<dbReference type="AlphaFoldDB" id="A0A5S9IHL3"/>
<gene>
    <name evidence="1" type="ORF">UABAM_00039</name>
</gene>
<organism evidence="1 2">
    <name type="scientific">Uabimicrobium amorphum</name>
    <dbReference type="NCBI Taxonomy" id="2596890"/>
    <lineage>
        <taxon>Bacteria</taxon>
        <taxon>Pseudomonadati</taxon>
        <taxon>Planctomycetota</taxon>
        <taxon>Candidatus Uabimicrobiia</taxon>
        <taxon>Candidatus Uabimicrobiales</taxon>
        <taxon>Candidatus Uabimicrobiaceae</taxon>
        <taxon>Candidatus Uabimicrobium</taxon>
    </lineage>
</organism>
<evidence type="ECO:0008006" key="3">
    <source>
        <dbReference type="Google" id="ProtNLM"/>
    </source>
</evidence>
<sequence>MQVLTEEKWHQQSRELKKRIDNLLKNYFSNRSKSTKHPVIDFLFEYYSFRFSELKSWSPGIGVILTGDSASDLLKNHLYKKHNDGVTLDISKISPQRKNTISWIIDLLQQTKERSPYLGCLGLHEWAMVYGQQKTRHNLPLRMSPQQIMNFVENSRIRCTHYDAFRFFTKPAKPLNELNPTKQTRRDFEQPGCLHANMDLYKWAHKFYPWIASDIIADAFELAWRIREVDMRASPYDMSVMGYEPICIETPEGRQQYTHLQRQFFTEAQPLREKLIVAYQNIQQMLT</sequence>
<protein>
    <recommendedName>
        <fullName evidence="3">3-methyladenine DNA glycosylase</fullName>
    </recommendedName>
</protein>
<evidence type="ECO:0000313" key="2">
    <source>
        <dbReference type="Proteomes" id="UP000326354"/>
    </source>
</evidence>
<name>A0A5S9IHL3_UABAM</name>
<accession>A0A5S9IHL3</accession>
<dbReference type="OrthoDB" id="9790578at2"/>
<reference evidence="1 2" key="1">
    <citation type="submission" date="2019-08" db="EMBL/GenBank/DDBJ databases">
        <title>Complete genome sequence of Candidatus Uab amorphum.</title>
        <authorList>
            <person name="Shiratori T."/>
            <person name="Suzuki S."/>
            <person name="Kakizawa Y."/>
            <person name="Ishida K."/>
        </authorList>
    </citation>
    <scope>NUCLEOTIDE SEQUENCE [LARGE SCALE GENOMIC DNA]</scope>
    <source>
        <strain evidence="1 2">SRT547</strain>
    </source>
</reference>